<keyword evidence="2" id="KW-1185">Reference proteome</keyword>
<dbReference type="Proteomes" id="UP001239111">
    <property type="component" value="Chromosome 4"/>
</dbReference>
<feature type="non-terminal residue" evidence="1">
    <location>
        <position position="104"/>
    </location>
</feature>
<reference evidence="1" key="1">
    <citation type="submission" date="2023-04" db="EMBL/GenBank/DDBJ databases">
        <title>A chromosome-level genome assembly of the parasitoid wasp Eretmocerus hayati.</title>
        <authorList>
            <person name="Zhong Y."/>
            <person name="Liu S."/>
            <person name="Liu Y."/>
        </authorList>
    </citation>
    <scope>NUCLEOTIDE SEQUENCE</scope>
    <source>
        <strain evidence="1">ZJU_SS_LIU_2023</strain>
    </source>
</reference>
<name>A0ACC2N3P3_9HYME</name>
<gene>
    <name evidence="1" type="ORF">QAD02_007255</name>
</gene>
<dbReference type="EMBL" id="CM056744">
    <property type="protein sequence ID" value="KAJ8665593.1"/>
    <property type="molecule type" value="Genomic_DNA"/>
</dbReference>
<evidence type="ECO:0000313" key="2">
    <source>
        <dbReference type="Proteomes" id="UP001239111"/>
    </source>
</evidence>
<organism evidence="1 2">
    <name type="scientific">Eretmocerus hayati</name>
    <dbReference type="NCBI Taxonomy" id="131215"/>
    <lineage>
        <taxon>Eukaryota</taxon>
        <taxon>Metazoa</taxon>
        <taxon>Ecdysozoa</taxon>
        <taxon>Arthropoda</taxon>
        <taxon>Hexapoda</taxon>
        <taxon>Insecta</taxon>
        <taxon>Pterygota</taxon>
        <taxon>Neoptera</taxon>
        <taxon>Endopterygota</taxon>
        <taxon>Hymenoptera</taxon>
        <taxon>Apocrita</taxon>
        <taxon>Proctotrupomorpha</taxon>
        <taxon>Chalcidoidea</taxon>
        <taxon>Aphelinidae</taxon>
        <taxon>Aphelininae</taxon>
        <taxon>Eretmocerus</taxon>
    </lineage>
</organism>
<comment type="caution">
    <text evidence="1">The sequence shown here is derived from an EMBL/GenBank/DDBJ whole genome shotgun (WGS) entry which is preliminary data.</text>
</comment>
<evidence type="ECO:0000313" key="1">
    <source>
        <dbReference type="EMBL" id="KAJ8665593.1"/>
    </source>
</evidence>
<proteinExistence type="predicted"/>
<feature type="non-terminal residue" evidence="1">
    <location>
        <position position="1"/>
    </location>
</feature>
<sequence>SRQSFLQDLKVPEKAGGYSYKNSPKHPTCNRFIHWHITHNTLELVEESFDVNITNNRVRFKFSDTPILDGVSIYESVDLVIILVATVSSVHILSFPHPGKLCGC</sequence>
<protein>
    <submittedName>
        <fullName evidence="1">Uncharacterized protein</fullName>
    </submittedName>
</protein>
<accession>A0ACC2N3P3</accession>